<evidence type="ECO:0000256" key="1">
    <source>
        <dbReference type="ARBA" id="ARBA00006987"/>
    </source>
</evidence>
<dbReference type="EMBL" id="JAZHRV010000001">
    <property type="protein sequence ID" value="MEH2553804.1"/>
    <property type="molecule type" value="Genomic_DNA"/>
</dbReference>
<comment type="similarity">
    <text evidence="1">Belongs to the UPF0065 (bug) family.</text>
</comment>
<organism evidence="2 3">
    <name type="scientific">Bradyrhizobium algeriense</name>
    <dbReference type="NCBI Taxonomy" id="634784"/>
    <lineage>
        <taxon>Bacteria</taxon>
        <taxon>Pseudomonadati</taxon>
        <taxon>Pseudomonadota</taxon>
        <taxon>Alphaproteobacteria</taxon>
        <taxon>Hyphomicrobiales</taxon>
        <taxon>Nitrobacteraceae</taxon>
        <taxon>Bradyrhizobium</taxon>
    </lineage>
</organism>
<dbReference type="Pfam" id="PF03401">
    <property type="entry name" value="TctC"/>
    <property type="match status" value="1"/>
</dbReference>
<dbReference type="Gene3D" id="3.40.190.10">
    <property type="entry name" value="Periplasmic binding protein-like II"/>
    <property type="match status" value="1"/>
</dbReference>
<dbReference type="Proteomes" id="UP001364224">
    <property type="component" value="Unassembled WGS sequence"/>
</dbReference>
<dbReference type="SUPFAM" id="SSF53850">
    <property type="entry name" value="Periplasmic binding protein-like II"/>
    <property type="match status" value="1"/>
</dbReference>
<dbReference type="PIRSF" id="PIRSF017082">
    <property type="entry name" value="YflP"/>
    <property type="match status" value="1"/>
</dbReference>
<proteinExistence type="inferred from homology"/>
<evidence type="ECO:0000313" key="2">
    <source>
        <dbReference type="EMBL" id="MEH2553804.1"/>
    </source>
</evidence>
<name>A0ABU8B5K1_9BRAD</name>
<dbReference type="Gene3D" id="3.40.190.150">
    <property type="entry name" value="Bordetella uptake gene, domain 1"/>
    <property type="match status" value="1"/>
</dbReference>
<accession>A0ABU8B5K1</accession>
<evidence type="ECO:0000313" key="3">
    <source>
        <dbReference type="Proteomes" id="UP001364224"/>
    </source>
</evidence>
<protein>
    <submittedName>
        <fullName evidence="2">Tripartite-type tricarboxylate transporter receptor subunit TctC</fullName>
    </submittedName>
</protein>
<reference evidence="2 3" key="1">
    <citation type="submission" date="2024-02" db="EMBL/GenBank/DDBJ databases">
        <title>Adaptive strategies in a cosmopolitan and abundant soil bacterium.</title>
        <authorList>
            <person name="Carini P."/>
        </authorList>
    </citation>
    <scope>NUCLEOTIDE SEQUENCE [LARGE SCALE GENOMIC DNA]</scope>
    <source>
        <strain evidence="2 3">AZCC 1608</strain>
    </source>
</reference>
<comment type="caution">
    <text evidence="2">The sequence shown here is derived from an EMBL/GenBank/DDBJ whole genome shotgun (WGS) entry which is preliminary data.</text>
</comment>
<keyword evidence="3" id="KW-1185">Reference proteome</keyword>
<dbReference type="InterPro" id="IPR005064">
    <property type="entry name" value="BUG"/>
</dbReference>
<keyword evidence="2" id="KW-0675">Receptor</keyword>
<dbReference type="InterPro" id="IPR042100">
    <property type="entry name" value="Bug_dom1"/>
</dbReference>
<dbReference type="CDD" id="cd07012">
    <property type="entry name" value="PBP2_Bug_TTT"/>
    <property type="match status" value="1"/>
</dbReference>
<dbReference type="PANTHER" id="PTHR42928:SF5">
    <property type="entry name" value="BLR1237 PROTEIN"/>
    <property type="match status" value="1"/>
</dbReference>
<dbReference type="PANTHER" id="PTHR42928">
    <property type="entry name" value="TRICARBOXYLATE-BINDING PROTEIN"/>
    <property type="match status" value="1"/>
</dbReference>
<sequence>MITRRTFGAGVAASVLAPAASWGETFPSRPIKFLVPFAAGSATDAVARLVGDYVASKLKQAVVVENKAGASGILAAQNVALSAPDGYTILITTNTTHGANQSLLKQVPYDALNDFTPVTRIGISPLILLVNPSLPVKSVAELVAYGKANPGKLTFGAGSSSSRICGELLKMRMGFEATHVPYRSIPQAVTDLMGGQIAFTFSDPLGAVPQIEAGKVRGLAVSGTSRIKLAPDLPTMVEAGVPDYNIIAYFAAFAPAKMPAPIANALAKALSGAVRDKAIIEKFDAVGIEPSPSTPEELHAQVAAEIIKWAAIVKSAGIEPQ</sequence>
<gene>
    <name evidence="2" type="ORF">V1286_001333</name>
</gene>